<comment type="caution">
    <text evidence="3">The sequence shown here is derived from an EMBL/GenBank/DDBJ whole genome shotgun (WGS) entry which is preliminary data.</text>
</comment>
<comment type="similarity">
    <text evidence="1">Belongs to the D-glutamate cyclase family.</text>
</comment>
<protein>
    <recommendedName>
        <fullName evidence="5">Hydro-lyase</fullName>
    </recommendedName>
</protein>
<dbReference type="PANTHER" id="PTHR32022">
    <property type="entry name" value="D-GLUTAMATE CYCLASE, MITOCHONDRIAL"/>
    <property type="match status" value="1"/>
</dbReference>
<evidence type="ECO:0008006" key="5">
    <source>
        <dbReference type="Google" id="ProtNLM"/>
    </source>
</evidence>
<dbReference type="PIRSF" id="PIRSF029755">
    <property type="entry name" value="UCP029755"/>
    <property type="match status" value="1"/>
</dbReference>
<organism evidence="3 4">
    <name type="scientific">Filobasidium floriforme</name>
    <dbReference type="NCBI Taxonomy" id="5210"/>
    <lineage>
        <taxon>Eukaryota</taxon>
        <taxon>Fungi</taxon>
        <taxon>Dikarya</taxon>
        <taxon>Basidiomycota</taxon>
        <taxon>Agaricomycotina</taxon>
        <taxon>Tremellomycetes</taxon>
        <taxon>Filobasidiales</taxon>
        <taxon>Filobasidiaceae</taxon>
        <taxon>Filobasidium</taxon>
    </lineage>
</organism>
<evidence type="ECO:0000313" key="4">
    <source>
        <dbReference type="Proteomes" id="UP000812966"/>
    </source>
</evidence>
<dbReference type="GO" id="GO:0047820">
    <property type="term" value="F:D-glutamate cyclase activity"/>
    <property type="evidence" value="ECO:0007669"/>
    <property type="project" value="TreeGrafter"/>
</dbReference>
<proteinExistence type="inferred from homology"/>
<dbReference type="FunFam" id="3.30.2040.10:FF:000001">
    <property type="entry name" value="D-glutamate cyclase, mitochondrial"/>
    <property type="match status" value="1"/>
</dbReference>
<dbReference type="Pfam" id="PF07286">
    <property type="entry name" value="D-Glu_cyclase"/>
    <property type="match status" value="1"/>
</dbReference>
<keyword evidence="2" id="KW-0456">Lyase</keyword>
<dbReference type="OrthoDB" id="10262538at2759"/>
<dbReference type="AlphaFoldDB" id="A0A8K0JKD0"/>
<dbReference type="GO" id="GO:0006536">
    <property type="term" value="P:glutamate metabolic process"/>
    <property type="evidence" value="ECO:0007669"/>
    <property type="project" value="TreeGrafter"/>
</dbReference>
<gene>
    <name evidence="3" type="ORF">FFLO_06523</name>
</gene>
<reference evidence="3" key="1">
    <citation type="submission" date="2020-04" db="EMBL/GenBank/DDBJ databases">
        <title>Analysis of mating type loci in Filobasidium floriforme.</title>
        <authorList>
            <person name="Nowrousian M."/>
        </authorList>
    </citation>
    <scope>NUCLEOTIDE SEQUENCE</scope>
    <source>
        <strain evidence="3">CBS 6242</strain>
    </source>
</reference>
<dbReference type="SUPFAM" id="SSF160920">
    <property type="entry name" value="PSTPO5379-like"/>
    <property type="match status" value="1"/>
</dbReference>
<dbReference type="PANTHER" id="PTHR32022:SF10">
    <property type="entry name" value="D-GLUTAMATE CYCLASE, MITOCHONDRIAL"/>
    <property type="match status" value="1"/>
</dbReference>
<dbReference type="InterPro" id="IPR009906">
    <property type="entry name" value="D-Glu_cyclase"/>
</dbReference>
<evidence type="ECO:0000256" key="1">
    <source>
        <dbReference type="ARBA" id="ARBA00007896"/>
    </source>
</evidence>
<dbReference type="Gene3D" id="3.40.1640.10">
    <property type="entry name" value="PSTPO5379-like"/>
    <property type="match status" value="1"/>
</dbReference>
<dbReference type="EMBL" id="JABELV010000220">
    <property type="protein sequence ID" value="KAG7527898.1"/>
    <property type="molecule type" value="Genomic_DNA"/>
</dbReference>
<keyword evidence="4" id="KW-1185">Reference proteome</keyword>
<sequence length="270" mass="29813">MLNAYPTAIDVRRACRSGAFREPTAGQCPGYTQTNLIVLPEKHAASFRTLCERNPVSCPLVGETRGNGDPRFRTPLGEDSDVRFDAPGYNVYENGKLLHDDIPDIRDYWQDDSVGFLIGCSFTFEQALCDAGLTPRHMITGANVPMYKTNYPLLPAGVFRGEMVVSMRPYKRADVERVRDITRPYVKTHGEPVAWGPEGMKQLGIHDLYRPEFGDAPEPLADDEIPVFWGCGVTPQQVIMSSPHVNGFVMGHAPGKMICVDLPVAAVLSS</sequence>
<dbReference type="InterPro" id="IPR016938">
    <property type="entry name" value="UPF0317"/>
</dbReference>
<dbReference type="InterPro" id="IPR038021">
    <property type="entry name" value="Putative_hydro-lyase"/>
</dbReference>
<accession>A0A8K0JKD0</accession>
<dbReference type="Gene3D" id="3.30.2040.10">
    <property type="entry name" value="PSTPO5379-like domain"/>
    <property type="match status" value="1"/>
</dbReference>
<dbReference type="Proteomes" id="UP000812966">
    <property type="component" value="Unassembled WGS sequence"/>
</dbReference>
<evidence type="ECO:0000256" key="2">
    <source>
        <dbReference type="ARBA" id="ARBA00023239"/>
    </source>
</evidence>
<evidence type="ECO:0000313" key="3">
    <source>
        <dbReference type="EMBL" id="KAG7527898.1"/>
    </source>
</evidence>
<name>A0A8K0JKD0_9TREE</name>